<comment type="caution">
    <text evidence="1">The sequence shown here is derived from an EMBL/GenBank/DDBJ whole genome shotgun (WGS) entry which is preliminary data.</text>
</comment>
<sequence length="132" mass="15049">MDTLPDAFISFRNESYTQPVMKSPSFALDPVIGKNVFIPGTGDIISIHPEFHFIACKNELGTLGRNVIPDSISSRFVYINYPTPEQEDIEKICTSISKNMVKDCDEKLARNIADYMIRLNDTKLRYIPQWST</sequence>
<organism evidence="1 2">
    <name type="scientific">Tritrichomonas musculus</name>
    <dbReference type="NCBI Taxonomy" id="1915356"/>
    <lineage>
        <taxon>Eukaryota</taxon>
        <taxon>Metamonada</taxon>
        <taxon>Parabasalia</taxon>
        <taxon>Tritrichomonadida</taxon>
        <taxon>Tritrichomonadidae</taxon>
        <taxon>Tritrichomonas</taxon>
    </lineage>
</organism>
<gene>
    <name evidence="1" type="ORF">M9Y10_029679</name>
</gene>
<reference evidence="1 2" key="1">
    <citation type="submission" date="2024-04" db="EMBL/GenBank/DDBJ databases">
        <title>Tritrichomonas musculus Genome.</title>
        <authorList>
            <person name="Alves-Ferreira E."/>
            <person name="Grigg M."/>
            <person name="Lorenzi H."/>
            <person name="Galac M."/>
        </authorList>
    </citation>
    <scope>NUCLEOTIDE SEQUENCE [LARGE SCALE GENOMIC DNA]</scope>
    <source>
        <strain evidence="1 2">EAF2021</strain>
    </source>
</reference>
<proteinExistence type="predicted"/>
<evidence type="ECO:0000313" key="2">
    <source>
        <dbReference type="Proteomes" id="UP001470230"/>
    </source>
</evidence>
<dbReference type="InterPro" id="IPR027417">
    <property type="entry name" value="P-loop_NTPase"/>
</dbReference>
<dbReference type="SUPFAM" id="SSF52540">
    <property type="entry name" value="P-loop containing nucleoside triphosphate hydrolases"/>
    <property type="match status" value="1"/>
</dbReference>
<dbReference type="Proteomes" id="UP001470230">
    <property type="component" value="Unassembled WGS sequence"/>
</dbReference>
<dbReference type="Gene3D" id="3.40.50.300">
    <property type="entry name" value="P-loop containing nucleotide triphosphate hydrolases"/>
    <property type="match status" value="1"/>
</dbReference>
<evidence type="ECO:0000313" key="1">
    <source>
        <dbReference type="EMBL" id="KAK8892451.1"/>
    </source>
</evidence>
<dbReference type="EMBL" id="JAPFFF010000004">
    <property type="protein sequence ID" value="KAK8892451.1"/>
    <property type="molecule type" value="Genomic_DNA"/>
</dbReference>
<keyword evidence="2" id="KW-1185">Reference proteome</keyword>
<name>A0ABR2KMZ9_9EUKA</name>
<accession>A0ABR2KMZ9</accession>
<protein>
    <submittedName>
        <fullName evidence="1">Uncharacterized protein</fullName>
    </submittedName>
</protein>